<name>A0A650MJ02_9CLOT</name>
<dbReference type="RefSeq" id="WP_394372468.1">
    <property type="nucleotide sequence ID" value="NZ_CAMTCT010000203.1"/>
</dbReference>
<evidence type="ECO:0000313" key="1">
    <source>
        <dbReference type="EMBL" id="CAI3646324.1"/>
    </source>
</evidence>
<dbReference type="Proteomes" id="UP001189143">
    <property type="component" value="Unassembled WGS sequence"/>
</dbReference>
<gene>
    <name evidence="1" type="ORF">CNEO2_500019</name>
    <name evidence="2" type="ORF">CNEONATNEC25_02356</name>
</gene>
<evidence type="ECO:0008006" key="4">
    <source>
        <dbReference type="Google" id="ProtNLM"/>
    </source>
</evidence>
<accession>A0A650MJ02</accession>
<evidence type="ECO:0000313" key="3">
    <source>
        <dbReference type="Proteomes" id="UP000431451"/>
    </source>
</evidence>
<dbReference type="Proteomes" id="UP000431451">
    <property type="component" value="Unassembled WGS sequence"/>
</dbReference>
<evidence type="ECO:0000313" key="2">
    <source>
        <dbReference type="EMBL" id="VCT84755.1"/>
    </source>
</evidence>
<organism evidence="2 3">
    <name type="scientific">Clostridium neonatale</name>
    <dbReference type="NCBI Taxonomy" id="137838"/>
    <lineage>
        <taxon>Bacteria</taxon>
        <taxon>Bacillati</taxon>
        <taxon>Bacillota</taxon>
        <taxon>Clostridia</taxon>
        <taxon>Eubacteriales</taxon>
        <taxon>Clostridiaceae</taxon>
        <taxon>Clostridium</taxon>
    </lineage>
</organism>
<reference evidence="2 3" key="1">
    <citation type="submission" date="2018-06" db="EMBL/GenBank/DDBJ databases">
        <authorList>
            <consortium name="IHU Genomes"/>
        </authorList>
    </citation>
    <scope>NUCLEOTIDE SEQUENCE [LARGE SCALE GENOMIC DNA]</scope>
    <source>
        <strain evidence="2 3">NEC25</strain>
    </source>
</reference>
<reference evidence="1" key="2">
    <citation type="submission" date="2022-10" db="EMBL/GenBank/DDBJ databases">
        <authorList>
            <person name="Aires J."/>
            <person name="Mesa V."/>
        </authorList>
    </citation>
    <scope>NUCLEOTIDE SEQUENCE</scope>
    <source>
        <strain evidence="1">Clostridium neonatale JD116</strain>
    </source>
</reference>
<proteinExistence type="predicted"/>
<dbReference type="EMBL" id="CAMTCP010000249">
    <property type="protein sequence ID" value="CAI3646324.1"/>
    <property type="molecule type" value="Genomic_DNA"/>
</dbReference>
<dbReference type="EMBL" id="UWJD01000002">
    <property type="protein sequence ID" value="VCT84755.1"/>
    <property type="molecule type" value="Genomic_DNA"/>
</dbReference>
<dbReference type="AlphaFoldDB" id="A0A650MJ02"/>
<sequence>MIYNASLMVEEGMGYALCLDRLVNTTGNSPLCFKPLEPKLEVNLAMVWKKYQIFSRTSEYFLKSVKNEIAQLKK</sequence>
<protein>
    <recommendedName>
        <fullName evidence="4">LysR substrate-binding domain-containing protein</fullName>
    </recommendedName>
</protein>